<dbReference type="Proteomes" id="UP000197138">
    <property type="component" value="Unassembled WGS sequence"/>
</dbReference>
<gene>
    <name evidence="3" type="ORF">CDL15_Pgr024287</name>
</gene>
<reference evidence="4" key="1">
    <citation type="journal article" date="2017" name="Plant J.">
        <title>The pomegranate (Punica granatum L.) genome and the genomics of punicalagin biosynthesis.</title>
        <authorList>
            <person name="Qin G."/>
            <person name="Xu C."/>
            <person name="Ming R."/>
            <person name="Tang H."/>
            <person name="Guyot R."/>
            <person name="Kramer E.M."/>
            <person name="Hu Y."/>
            <person name="Yi X."/>
            <person name="Qi Y."/>
            <person name="Xu X."/>
            <person name="Gao Z."/>
            <person name="Pan H."/>
            <person name="Jian J."/>
            <person name="Tian Y."/>
            <person name="Yue Z."/>
            <person name="Xu Y."/>
        </authorList>
    </citation>
    <scope>NUCLEOTIDE SEQUENCE [LARGE SCALE GENOMIC DNA]</scope>
    <source>
        <strain evidence="4">cv. Dabenzi</strain>
    </source>
</reference>
<dbReference type="Pfam" id="PF06632">
    <property type="entry name" value="XRCC4"/>
    <property type="match status" value="1"/>
</dbReference>
<feature type="domain" description="XRCC4 N-terminal" evidence="2">
    <location>
        <begin position="24"/>
        <end position="75"/>
    </location>
</feature>
<dbReference type="GO" id="GO:0032807">
    <property type="term" value="C:DNA ligase IV complex"/>
    <property type="evidence" value="ECO:0007669"/>
    <property type="project" value="TreeGrafter"/>
</dbReference>
<protein>
    <recommendedName>
        <fullName evidence="2">XRCC4 N-terminal domain-containing protein</fullName>
    </recommendedName>
</protein>
<dbReference type="GO" id="GO:0006303">
    <property type="term" value="P:double-strand break repair via nonhomologous end joining"/>
    <property type="evidence" value="ECO:0007669"/>
    <property type="project" value="TreeGrafter"/>
</dbReference>
<comment type="caution">
    <text evidence="3">The sequence shown here is derived from an EMBL/GenBank/DDBJ whole genome shotgun (WGS) entry which is preliminary data.</text>
</comment>
<feature type="region of interest" description="Disordered" evidence="1">
    <location>
        <begin position="131"/>
        <end position="170"/>
    </location>
</feature>
<dbReference type="GO" id="GO:0003677">
    <property type="term" value="F:DNA binding"/>
    <property type="evidence" value="ECO:0007669"/>
    <property type="project" value="InterPro"/>
</dbReference>
<dbReference type="PANTHER" id="PTHR28559">
    <property type="entry name" value="DNA REPAIR PROTEIN XRCC4"/>
    <property type="match status" value="1"/>
</dbReference>
<proteinExistence type="predicted"/>
<dbReference type="PANTHER" id="PTHR28559:SF1">
    <property type="entry name" value="DNA REPAIR PROTEIN XRCC4"/>
    <property type="match status" value="1"/>
</dbReference>
<organism evidence="3 4">
    <name type="scientific">Punica granatum</name>
    <name type="common">Pomegranate</name>
    <dbReference type="NCBI Taxonomy" id="22663"/>
    <lineage>
        <taxon>Eukaryota</taxon>
        <taxon>Viridiplantae</taxon>
        <taxon>Streptophyta</taxon>
        <taxon>Embryophyta</taxon>
        <taxon>Tracheophyta</taxon>
        <taxon>Spermatophyta</taxon>
        <taxon>Magnoliopsida</taxon>
        <taxon>eudicotyledons</taxon>
        <taxon>Gunneridae</taxon>
        <taxon>Pentapetalae</taxon>
        <taxon>rosids</taxon>
        <taxon>malvids</taxon>
        <taxon>Myrtales</taxon>
        <taxon>Lythraceae</taxon>
        <taxon>Punica</taxon>
    </lineage>
</organism>
<evidence type="ECO:0000256" key="1">
    <source>
        <dbReference type="SAM" id="MobiDB-lite"/>
    </source>
</evidence>
<dbReference type="AlphaFoldDB" id="A0A218XY73"/>
<dbReference type="EMBL" id="MTKT01000666">
    <property type="protein sequence ID" value="OWM89539.1"/>
    <property type="molecule type" value="Genomic_DNA"/>
</dbReference>
<dbReference type="InterPro" id="IPR010585">
    <property type="entry name" value="DNA_repair_prot_XRCC4"/>
</dbReference>
<evidence type="ECO:0000259" key="2">
    <source>
        <dbReference type="Pfam" id="PF06632"/>
    </source>
</evidence>
<sequence length="170" mass="19498">MELPRHSCLKLGLPNRTKPDEIEPIFIKVTRYDTHFDLSITNGLDSWVCKASEEEVRERATQWDQPVADYFESAEYDFNSFRSWGKFSRTLTCNGKEGGWRELKGANRAELQFLSVLNSKKGKLRELREQLVKAGGNGGKSPEEDEESTEKTDPFDEGSYNEIMTNPCHQ</sequence>
<evidence type="ECO:0000313" key="3">
    <source>
        <dbReference type="EMBL" id="OWM89539.1"/>
    </source>
</evidence>
<dbReference type="InterPro" id="IPR053961">
    <property type="entry name" value="XRCC4_N"/>
</dbReference>
<dbReference type="GO" id="GO:0010165">
    <property type="term" value="P:response to X-ray"/>
    <property type="evidence" value="ECO:0007669"/>
    <property type="project" value="TreeGrafter"/>
</dbReference>
<dbReference type="GO" id="GO:0006310">
    <property type="term" value="P:DNA recombination"/>
    <property type="evidence" value="ECO:0007669"/>
    <property type="project" value="InterPro"/>
</dbReference>
<name>A0A218XY73_PUNGR</name>
<accession>A0A218XY73</accession>
<evidence type="ECO:0000313" key="4">
    <source>
        <dbReference type="Proteomes" id="UP000197138"/>
    </source>
</evidence>
<dbReference type="GO" id="GO:0005958">
    <property type="term" value="C:DNA-dependent protein kinase-DNA ligase 4 complex"/>
    <property type="evidence" value="ECO:0007669"/>
    <property type="project" value="TreeGrafter"/>
</dbReference>